<name>A0AAW8LXM3_AGRTU</name>
<dbReference type="RefSeq" id="WP_044459931.1">
    <property type="nucleotide sequence ID" value="NZ_JAGIPK010000009.1"/>
</dbReference>
<dbReference type="EMBL" id="JAVDSW010000003">
    <property type="protein sequence ID" value="MDR6703765.1"/>
    <property type="molecule type" value="Genomic_DNA"/>
</dbReference>
<dbReference type="Proteomes" id="UP001265315">
    <property type="component" value="Unassembled WGS sequence"/>
</dbReference>
<protein>
    <submittedName>
        <fullName evidence="1">Uncharacterized protein</fullName>
    </submittedName>
</protein>
<proteinExistence type="predicted"/>
<reference evidence="1" key="1">
    <citation type="submission" date="2023-07" db="EMBL/GenBank/DDBJ databases">
        <title>Sorghum-associated microbial communities from plants grown in Nebraska, USA.</title>
        <authorList>
            <person name="Schachtman D."/>
        </authorList>
    </citation>
    <scope>NUCLEOTIDE SEQUENCE</scope>
    <source>
        <strain evidence="1">1457</strain>
    </source>
</reference>
<gene>
    <name evidence="1" type="ORF">J2W61_003637</name>
</gene>
<accession>A0AAW8LXM3</accession>
<evidence type="ECO:0000313" key="2">
    <source>
        <dbReference type="Proteomes" id="UP001265315"/>
    </source>
</evidence>
<organism evidence="1 2">
    <name type="scientific">Agrobacterium tumefaciens</name>
    <dbReference type="NCBI Taxonomy" id="358"/>
    <lineage>
        <taxon>Bacteria</taxon>
        <taxon>Pseudomonadati</taxon>
        <taxon>Pseudomonadota</taxon>
        <taxon>Alphaproteobacteria</taxon>
        <taxon>Hyphomicrobiales</taxon>
        <taxon>Rhizobiaceae</taxon>
        <taxon>Rhizobium/Agrobacterium group</taxon>
        <taxon>Agrobacterium</taxon>
        <taxon>Agrobacterium tumefaciens complex</taxon>
    </lineage>
</organism>
<comment type="caution">
    <text evidence="1">The sequence shown here is derived from an EMBL/GenBank/DDBJ whole genome shotgun (WGS) entry which is preliminary data.</text>
</comment>
<sequence length="65" mass="7326">MNVKDTDHKDWANRGKTIEELIKELQSFENQGLPVEISIDGGDDVRPISLVGKKDGKCLLIYLNK</sequence>
<evidence type="ECO:0000313" key="1">
    <source>
        <dbReference type="EMBL" id="MDR6703765.1"/>
    </source>
</evidence>
<dbReference type="GeneID" id="97367503"/>
<dbReference type="AlphaFoldDB" id="A0AAW8LXM3"/>